<comment type="caution">
    <text evidence="2">The sequence shown here is derived from an EMBL/GenBank/DDBJ whole genome shotgun (WGS) entry which is preliminary data.</text>
</comment>
<name>A0A834I9L6_RHYFE</name>
<reference evidence="2" key="1">
    <citation type="submission" date="2020-08" db="EMBL/GenBank/DDBJ databases">
        <title>Genome sequencing and assembly of the red palm weevil Rhynchophorus ferrugineus.</title>
        <authorList>
            <person name="Dias G.B."/>
            <person name="Bergman C.M."/>
            <person name="Manee M."/>
        </authorList>
    </citation>
    <scope>NUCLEOTIDE SEQUENCE</scope>
    <source>
        <strain evidence="2">AA-2017</strain>
        <tissue evidence="2">Whole larva</tissue>
    </source>
</reference>
<feature type="chain" id="PRO_5032636841" evidence="1">
    <location>
        <begin position="25"/>
        <end position="75"/>
    </location>
</feature>
<accession>A0A834I9L6</accession>
<evidence type="ECO:0000256" key="1">
    <source>
        <dbReference type="SAM" id="SignalP"/>
    </source>
</evidence>
<dbReference type="EMBL" id="JAACXV010010832">
    <property type="protein sequence ID" value="KAF7275316.1"/>
    <property type="molecule type" value="Genomic_DNA"/>
</dbReference>
<feature type="signal peptide" evidence="1">
    <location>
        <begin position="1"/>
        <end position="24"/>
    </location>
</feature>
<feature type="non-terminal residue" evidence="2">
    <location>
        <position position="75"/>
    </location>
</feature>
<dbReference type="Proteomes" id="UP000625711">
    <property type="component" value="Unassembled WGS sequence"/>
</dbReference>
<gene>
    <name evidence="2" type="ORF">GWI33_011873</name>
</gene>
<keyword evidence="1" id="KW-0732">Signal</keyword>
<evidence type="ECO:0000313" key="2">
    <source>
        <dbReference type="EMBL" id="KAF7275316.1"/>
    </source>
</evidence>
<dbReference type="AlphaFoldDB" id="A0A834I9L6"/>
<protein>
    <submittedName>
        <fullName evidence="2">Uncharacterized protein</fullName>
    </submittedName>
</protein>
<keyword evidence="3" id="KW-1185">Reference proteome</keyword>
<organism evidence="2 3">
    <name type="scientific">Rhynchophorus ferrugineus</name>
    <name type="common">Red palm weevil</name>
    <name type="synonym">Curculio ferrugineus</name>
    <dbReference type="NCBI Taxonomy" id="354439"/>
    <lineage>
        <taxon>Eukaryota</taxon>
        <taxon>Metazoa</taxon>
        <taxon>Ecdysozoa</taxon>
        <taxon>Arthropoda</taxon>
        <taxon>Hexapoda</taxon>
        <taxon>Insecta</taxon>
        <taxon>Pterygota</taxon>
        <taxon>Neoptera</taxon>
        <taxon>Endopterygota</taxon>
        <taxon>Coleoptera</taxon>
        <taxon>Polyphaga</taxon>
        <taxon>Cucujiformia</taxon>
        <taxon>Curculionidae</taxon>
        <taxon>Dryophthorinae</taxon>
        <taxon>Rhynchophorus</taxon>
    </lineage>
</organism>
<evidence type="ECO:0000313" key="3">
    <source>
        <dbReference type="Proteomes" id="UP000625711"/>
    </source>
</evidence>
<sequence>MSKPATVIIVMSAILLKTATVTLSCDYTPKLIVSKENTTFFDAYIRCLQNGFVPLEILSQEDAKAVEVALQNETA</sequence>
<proteinExistence type="predicted"/>